<dbReference type="Proteomes" id="UP000784294">
    <property type="component" value="Unassembled WGS sequence"/>
</dbReference>
<evidence type="ECO:0000256" key="1">
    <source>
        <dbReference type="ARBA" id="ARBA00022837"/>
    </source>
</evidence>
<evidence type="ECO:0000313" key="3">
    <source>
        <dbReference type="EMBL" id="VEL24606.1"/>
    </source>
</evidence>
<dbReference type="InterPro" id="IPR011992">
    <property type="entry name" value="EF-hand-dom_pair"/>
</dbReference>
<feature type="domain" description="EF-hand" evidence="2">
    <location>
        <begin position="18"/>
        <end position="53"/>
    </location>
</feature>
<evidence type="ECO:0000313" key="4">
    <source>
        <dbReference type="Proteomes" id="UP000784294"/>
    </source>
</evidence>
<reference evidence="3" key="1">
    <citation type="submission" date="2018-11" db="EMBL/GenBank/DDBJ databases">
        <authorList>
            <consortium name="Pathogen Informatics"/>
        </authorList>
    </citation>
    <scope>NUCLEOTIDE SEQUENCE</scope>
</reference>
<sequence length="127" mass="14912">MKAIYLMVGEIDPGPTNTPEGRTKAIFHKMDVNSDHVLTKEEFIRGCLNDEHLYKLLACSEQNNTPSSSCFSSQHRLRLFEKLLYKLHSFLNKYGIEEKKEEQFFLREKIEKNFLKFNDLLLVSLKI</sequence>
<proteinExistence type="predicted"/>
<dbReference type="PROSITE" id="PS50222">
    <property type="entry name" value="EF_HAND_2"/>
    <property type="match status" value="1"/>
</dbReference>
<dbReference type="OrthoDB" id="191686at2759"/>
<dbReference type="PROSITE" id="PS00018">
    <property type="entry name" value="EF_HAND_1"/>
    <property type="match status" value="1"/>
</dbReference>
<gene>
    <name evidence="3" type="ORF">PXEA_LOCUS18046</name>
</gene>
<dbReference type="GO" id="GO:0005509">
    <property type="term" value="F:calcium ion binding"/>
    <property type="evidence" value="ECO:0007669"/>
    <property type="project" value="InterPro"/>
</dbReference>
<protein>
    <recommendedName>
        <fullName evidence="2">EF-hand domain-containing protein</fullName>
    </recommendedName>
</protein>
<dbReference type="Gene3D" id="1.10.238.10">
    <property type="entry name" value="EF-hand"/>
    <property type="match status" value="1"/>
</dbReference>
<dbReference type="AlphaFoldDB" id="A0A3S5BYK0"/>
<dbReference type="InterPro" id="IPR002048">
    <property type="entry name" value="EF_hand_dom"/>
</dbReference>
<name>A0A3S5BYK0_9PLAT</name>
<keyword evidence="1" id="KW-0106">Calcium</keyword>
<accession>A0A3S5BYK0</accession>
<dbReference type="InterPro" id="IPR018247">
    <property type="entry name" value="EF_Hand_1_Ca_BS"/>
</dbReference>
<dbReference type="EMBL" id="CAAALY010068648">
    <property type="protein sequence ID" value="VEL24606.1"/>
    <property type="molecule type" value="Genomic_DNA"/>
</dbReference>
<comment type="caution">
    <text evidence="3">The sequence shown here is derived from an EMBL/GenBank/DDBJ whole genome shotgun (WGS) entry which is preliminary data.</text>
</comment>
<dbReference type="PRINTS" id="PR00450">
    <property type="entry name" value="RECOVERIN"/>
</dbReference>
<dbReference type="SUPFAM" id="SSF47473">
    <property type="entry name" value="EF-hand"/>
    <property type="match status" value="1"/>
</dbReference>
<keyword evidence="4" id="KW-1185">Reference proteome</keyword>
<organism evidence="3 4">
    <name type="scientific">Protopolystoma xenopodis</name>
    <dbReference type="NCBI Taxonomy" id="117903"/>
    <lineage>
        <taxon>Eukaryota</taxon>
        <taxon>Metazoa</taxon>
        <taxon>Spiralia</taxon>
        <taxon>Lophotrochozoa</taxon>
        <taxon>Platyhelminthes</taxon>
        <taxon>Monogenea</taxon>
        <taxon>Polyopisthocotylea</taxon>
        <taxon>Polystomatidea</taxon>
        <taxon>Polystomatidae</taxon>
        <taxon>Protopolystoma</taxon>
    </lineage>
</organism>
<evidence type="ECO:0000259" key="2">
    <source>
        <dbReference type="PROSITE" id="PS50222"/>
    </source>
</evidence>